<dbReference type="GO" id="GO:0042162">
    <property type="term" value="F:telomeric DNA binding"/>
    <property type="evidence" value="ECO:0007669"/>
    <property type="project" value="TreeGrafter"/>
</dbReference>
<dbReference type="InterPro" id="IPR039595">
    <property type="entry name" value="TE2IP/Rap1"/>
</dbReference>
<evidence type="ECO:0000256" key="3">
    <source>
        <dbReference type="SAM" id="MobiDB-lite"/>
    </source>
</evidence>
<evidence type="ECO:0000256" key="1">
    <source>
        <dbReference type="ARBA" id="ARBA00023242"/>
    </source>
</evidence>
<organism evidence="6">
    <name type="scientific">Mesocestoides corti</name>
    <name type="common">Flatworm</name>
    <dbReference type="NCBI Taxonomy" id="53468"/>
    <lineage>
        <taxon>Eukaryota</taxon>
        <taxon>Metazoa</taxon>
        <taxon>Spiralia</taxon>
        <taxon>Lophotrochozoa</taxon>
        <taxon>Platyhelminthes</taxon>
        <taxon>Cestoda</taxon>
        <taxon>Eucestoda</taxon>
        <taxon>Cyclophyllidea</taxon>
        <taxon>Mesocestoididae</taxon>
        <taxon>Mesocestoides</taxon>
    </lineage>
</organism>
<dbReference type="OrthoDB" id="435460at2759"/>
<reference evidence="4 5" key="2">
    <citation type="submission" date="2018-10" db="EMBL/GenBank/DDBJ databases">
        <authorList>
            <consortium name="Pathogen Informatics"/>
        </authorList>
    </citation>
    <scope>NUCLEOTIDE SEQUENCE [LARGE SCALE GENOMIC DNA]</scope>
</reference>
<evidence type="ECO:0000313" key="4">
    <source>
        <dbReference type="EMBL" id="VDD75538.1"/>
    </source>
</evidence>
<accession>A0A0R3U4G6</accession>
<keyword evidence="2" id="KW-0779">Telomere</keyword>
<comment type="subunit">
    <text evidence="2">Homodimer.</text>
</comment>
<dbReference type="GO" id="GO:0006355">
    <property type="term" value="P:regulation of DNA-templated transcription"/>
    <property type="evidence" value="ECO:0007669"/>
    <property type="project" value="UniProtKB-UniRule"/>
</dbReference>
<comment type="subcellular location">
    <subcellularLocation>
        <location evidence="2">Nucleus</location>
    </subcellularLocation>
    <subcellularLocation>
        <location evidence="2">Chromosome</location>
        <location evidence="2">Telomere</location>
    </subcellularLocation>
</comment>
<protein>
    <recommendedName>
        <fullName evidence="2">Telomeric repeat-binding factor 2-interacting protein 1</fullName>
        <shortName evidence="2">TERF2-interacting telomeric protein 1</shortName>
    </recommendedName>
    <alternativeName>
        <fullName evidence="2">Repressor/activator protein 1 homolog</fullName>
    </alternativeName>
</protein>
<dbReference type="Gene3D" id="1.10.10.60">
    <property type="entry name" value="Homeodomain-like"/>
    <property type="match status" value="1"/>
</dbReference>
<sequence>MPSRQRSQQSRLNVSELAAVGLHRRILNGSTSKSLVPTPDIPYIPSLRFSPRILARKESVTNLIDDKIDEKSLPRLSFSPRRNSYTDLEDWNILNYLIANDLLDEVNRRRTWTKLEEAGLVNHSSESMRSHFIHNIIHRLPQVLRITPEGKTKSATPGFVKKLQQRLFASLKIHLSVISETDVSSADVSCITSDNSVHDGDPRNFTPPNVPRPPLSKIAKLVEYDDNQPQPNQSIPEELSNDPSPSPSILANAPSNNSFPSLHSQRISAGTDESRIVGNCTRSRHSSPKVPDISDTPSSCHNKIASSDPECASMRFCLTRHQECDLVESDGPIPRSGPSAYQKSVLHRVHVSPKSDLAVENAPQFSFMDPQREADISTVISRTVDFGRQLDFFARRFYLALGEAALLLHVTSGDFVVAERLASTGDTAGLPLLWFPSDDDLLLSVSPSDVQAVFQKFGAEEVSRRLQYHSDQSLFSSCP</sequence>
<feature type="compositionally biased region" description="Polar residues" evidence="3">
    <location>
        <begin position="227"/>
        <end position="268"/>
    </location>
</feature>
<name>A0A0R3U4G6_MESCO</name>
<dbReference type="GO" id="GO:0010833">
    <property type="term" value="P:telomere maintenance via telomere lengthening"/>
    <property type="evidence" value="ECO:0007669"/>
    <property type="project" value="UniProtKB-UniRule"/>
</dbReference>
<feature type="region of interest" description="Disordered" evidence="3">
    <location>
        <begin position="193"/>
        <end position="301"/>
    </location>
</feature>
<dbReference type="WBParaSite" id="MCOS_0000154001-mRNA-1">
    <property type="protein sequence ID" value="MCOS_0000154001-mRNA-1"/>
    <property type="gene ID" value="MCOS_0000154001"/>
</dbReference>
<reference evidence="6" key="1">
    <citation type="submission" date="2017-02" db="UniProtKB">
        <authorList>
            <consortium name="WormBaseParasite"/>
        </authorList>
    </citation>
    <scope>IDENTIFICATION</scope>
</reference>
<keyword evidence="2" id="KW-0010">Activator</keyword>
<comment type="similarity">
    <text evidence="2">Belongs to the RAP1 family.</text>
</comment>
<dbReference type="GO" id="GO:0031848">
    <property type="term" value="P:protection from non-homologous end joining at telomere"/>
    <property type="evidence" value="ECO:0007669"/>
    <property type="project" value="TreeGrafter"/>
</dbReference>
<dbReference type="Proteomes" id="UP000267029">
    <property type="component" value="Unassembled WGS sequence"/>
</dbReference>
<keyword evidence="2" id="KW-0158">Chromosome</keyword>
<dbReference type="PANTHER" id="PTHR16466:SF6">
    <property type="entry name" value="TELOMERIC REPEAT-BINDING FACTOR 2-INTERACTING PROTEIN 1"/>
    <property type="match status" value="1"/>
</dbReference>
<comment type="function">
    <text evidence="2">Acts both as a regulator of telomere function and as a transcription regulator. Involved in the regulation of telomere length and protection as a component of the shelterin complex (telosome). Does not bind DNA directly: recruited to telomeric double-stranded 5'-TTAGGG-3' repeats via its interaction with terf2. Independently of its function in telomeres, also acts as a transcription regulator: recruited to extratelomeric 5'-TTAGGG-3' sites via its association with terf2 or other factors, and regulates gene expression.</text>
</comment>
<keyword evidence="2" id="KW-0805">Transcription regulation</keyword>
<dbReference type="EMBL" id="UXSR01000199">
    <property type="protein sequence ID" value="VDD75538.1"/>
    <property type="molecule type" value="Genomic_DNA"/>
</dbReference>
<proteinExistence type="inferred from homology"/>
<gene>
    <name evidence="4" type="ORF">MCOS_LOCUS1541</name>
</gene>
<keyword evidence="1 2" id="KW-0539">Nucleus</keyword>
<dbReference type="GO" id="GO:0070187">
    <property type="term" value="C:shelterin complex"/>
    <property type="evidence" value="ECO:0007669"/>
    <property type="project" value="TreeGrafter"/>
</dbReference>
<evidence type="ECO:0000256" key="2">
    <source>
        <dbReference type="RuleBase" id="RU367107"/>
    </source>
</evidence>
<dbReference type="PANTHER" id="PTHR16466">
    <property type="entry name" value="TELOMERE REPEAT-BINDING FACTOR 2-INTERACTING PROTEIN 1"/>
    <property type="match status" value="1"/>
</dbReference>
<dbReference type="AlphaFoldDB" id="A0A0R3U4G6"/>
<evidence type="ECO:0000313" key="5">
    <source>
        <dbReference type="Proteomes" id="UP000267029"/>
    </source>
</evidence>
<keyword evidence="5" id="KW-1185">Reference proteome</keyword>
<evidence type="ECO:0000313" key="6">
    <source>
        <dbReference type="WBParaSite" id="MCOS_0000154001-mRNA-1"/>
    </source>
</evidence>
<keyword evidence="2" id="KW-0804">Transcription</keyword>